<keyword evidence="4" id="KW-1185">Reference proteome</keyword>
<dbReference type="EMBL" id="GL385396">
    <property type="protein sequence ID" value="EJT79107.1"/>
    <property type="molecule type" value="Genomic_DNA"/>
</dbReference>
<dbReference type="VEuPathDB" id="FungiDB:GGTG_04196"/>
<evidence type="ECO:0000313" key="2">
    <source>
        <dbReference type="EMBL" id="EJT79107.1"/>
    </source>
</evidence>
<keyword evidence="1" id="KW-1133">Transmembrane helix</keyword>
<reference evidence="2" key="3">
    <citation type="submission" date="2010-09" db="EMBL/GenBank/DDBJ databases">
        <title>Annotation of Gaeumannomyces graminis var. tritici R3-111a-1.</title>
        <authorList>
            <consortium name="The Broad Institute Genome Sequencing Platform"/>
            <person name="Ma L.-J."/>
            <person name="Dead R."/>
            <person name="Young S.K."/>
            <person name="Zeng Q."/>
            <person name="Gargeya S."/>
            <person name="Fitzgerald M."/>
            <person name="Haas B."/>
            <person name="Abouelleil A."/>
            <person name="Alvarado L."/>
            <person name="Arachchi H.M."/>
            <person name="Berlin A."/>
            <person name="Brown A."/>
            <person name="Chapman S.B."/>
            <person name="Chen Z."/>
            <person name="Dunbar C."/>
            <person name="Freedman E."/>
            <person name="Gearin G."/>
            <person name="Gellesch M."/>
            <person name="Goldberg J."/>
            <person name="Griggs A."/>
            <person name="Gujja S."/>
            <person name="Heiman D."/>
            <person name="Howarth C."/>
            <person name="Larson L."/>
            <person name="Lui A."/>
            <person name="MacDonald P.J.P."/>
            <person name="Mehta T."/>
            <person name="Montmayeur A."/>
            <person name="Murphy C."/>
            <person name="Neiman D."/>
            <person name="Pearson M."/>
            <person name="Priest M."/>
            <person name="Roberts A."/>
            <person name="Saif S."/>
            <person name="Shea T."/>
            <person name="Shenoy N."/>
            <person name="Sisk P."/>
            <person name="Stolte C."/>
            <person name="Sykes S."/>
            <person name="Yandava C."/>
            <person name="Wortman J."/>
            <person name="Nusbaum C."/>
            <person name="Birren B."/>
        </authorList>
    </citation>
    <scope>NUCLEOTIDE SEQUENCE</scope>
    <source>
        <strain evidence="2">R3-111a-1</strain>
    </source>
</reference>
<evidence type="ECO:0000313" key="4">
    <source>
        <dbReference type="Proteomes" id="UP000006039"/>
    </source>
</evidence>
<evidence type="ECO:0000256" key="1">
    <source>
        <dbReference type="SAM" id="Phobius"/>
    </source>
</evidence>
<dbReference type="GeneID" id="20344654"/>
<name>J8UUZ5_GAET3</name>
<dbReference type="RefSeq" id="XP_009220252.1">
    <property type="nucleotide sequence ID" value="XM_009221988.1"/>
</dbReference>
<dbReference type="Proteomes" id="UP000006039">
    <property type="component" value="Unassembled WGS sequence"/>
</dbReference>
<feature type="non-terminal residue" evidence="2">
    <location>
        <position position="1"/>
    </location>
</feature>
<reference evidence="3" key="5">
    <citation type="submission" date="2018-04" db="UniProtKB">
        <authorList>
            <consortium name="EnsemblFungi"/>
        </authorList>
    </citation>
    <scope>IDENTIFICATION</scope>
    <source>
        <strain evidence="3">R3-111a-1</strain>
    </source>
</reference>
<reference evidence="3" key="4">
    <citation type="journal article" date="2015" name="G3 (Bethesda)">
        <title>Genome sequences of three phytopathogenic species of the Magnaporthaceae family of fungi.</title>
        <authorList>
            <person name="Okagaki L.H."/>
            <person name="Nunes C.C."/>
            <person name="Sailsbery J."/>
            <person name="Clay B."/>
            <person name="Brown D."/>
            <person name="John T."/>
            <person name="Oh Y."/>
            <person name="Young N."/>
            <person name="Fitzgerald M."/>
            <person name="Haas B.J."/>
            <person name="Zeng Q."/>
            <person name="Young S."/>
            <person name="Adiconis X."/>
            <person name="Fan L."/>
            <person name="Levin J.Z."/>
            <person name="Mitchell T.K."/>
            <person name="Okubara P.A."/>
            <person name="Farman M.L."/>
            <person name="Kohn L.M."/>
            <person name="Birren B."/>
            <person name="Ma L.-J."/>
            <person name="Dean R.A."/>
        </authorList>
    </citation>
    <scope>NUCLEOTIDE SEQUENCE</scope>
    <source>
        <strain evidence="3">R3-111a-1</strain>
    </source>
</reference>
<dbReference type="OrthoDB" id="4523126at2759"/>
<feature type="transmembrane region" description="Helical" evidence="1">
    <location>
        <begin position="44"/>
        <end position="65"/>
    </location>
</feature>
<keyword evidence="1" id="KW-0472">Membrane</keyword>
<dbReference type="AlphaFoldDB" id="J8UUZ5"/>
<dbReference type="EnsemblFungi" id="EJT79107">
    <property type="protein sequence ID" value="EJT79107"/>
    <property type="gene ID" value="GGTG_04196"/>
</dbReference>
<protein>
    <submittedName>
        <fullName evidence="2 3">Uncharacterized protein</fullName>
    </submittedName>
</protein>
<gene>
    <name evidence="3" type="primary">20344654</name>
    <name evidence="2" type="ORF">GGTG_04196</name>
</gene>
<reference evidence="4" key="1">
    <citation type="submission" date="2010-07" db="EMBL/GenBank/DDBJ databases">
        <title>The genome sequence of Gaeumannomyces graminis var. tritici strain R3-111a-1.</title>
        <authorList>
            <consortium name="The Broad Institute Genome Sequencing Platform"/>
            <person name="Ma L.-J."/>
            <person name="Dead R."/>
            <person name="Young S."/>
            <person name="Zeng Q."/>
            <person name="Koehrsen M."/>
            <person name="Alvarado L."/>
            <person name="Berlin A."/>
            <person name="Chapman S.B."/>
            <person name="Chen Z."/>
            <person name="Freedman E."/>
            <person name="Gellesch M."/>
            <person name="Goldberg J."/>
            <person name="Griggs A."/>
            <person name="Gujja S."/>
            <person name="Heilman E.R."/>
            <person name="Heiman D."/>
            <person name="Hepburn T."/>
            <person name="Howarth C."/>
            <person name="Jen D."/>
            <person name="Larson L."/>
            <person name="Mehta T."/>
            <person name="Neiman D."/>
            <person name="Pearson M."/>
            <person name="Roberts A."/>
            <person name="Saif S."/>
            <person name="Shea T."/>
            <person name="Shenoy N."/>
            <person name="Sisk P."/>
            <person name="Stolte C."/>
            <person name="Sykes S."/>
            <person name="Walk T."/>
            <person name="White J."/>
            <person name="Yandava C."/>
            <person name="Haas B."/>
            <person name="Nusbaum C."/>
            <person name="Birren B."/>
        </authorList>
    </citation>
    <scope>NUCLEOTIDE SEQUENCE [LARGE SCALE GENOMIC DNA]</scope>
    <source>
        <strain evidence="4">R3-111a-1</strain>
    </source>
</reference>
<organism evidence="2">
    <name type="scientific">Gaeumannomyces tritici (strain R3-111a-1)</name>
    <name type="common">Wheat and barley take-all root rot fungus</name>
    <name type="synonym">Gaeumannomyces graminis var. tritici</name>
    <dbReference type="NCBI Taxonomy" id="644352"/>
    <lineage>
        <taxon>Eukaryota</taxon>
        <taxon>Fungi</taxon>
        <taxon>Dikarya</taxon>
        <taxon>Ascomycota</taxon>
        <taxon>Pezizomycotina</taxon>
        <taxon>Sordariomycetes</taxon>
        <taxon>Sordariomycetidae</taxon>
        <taxon>Magnaporthales</taxon>
        <taxon>Magnaporthaceae</taxon>
        <taxon>Gaeumannomyces</taxon>
    </lineage>
</organism>
<keyword evidence="1" id="KW-0812">Transmembrane</keyword>
<accession>J8UUZ5</accession>
<evidence type="ECO:0000313" key="3">
    <source>
        <dbReference type="EnsemblFungi" id="EJT79107"/>
    </source>
</evidence>
<reference evidence="2" key="2">
    <citation type="submission" date="2010-07" db="EMBL/GenBank/DDBJ databases">
        <authorList>
            <consortium name="The Broad Institute Genome Sequencing Platform"/>
            <consortium name="Broad Institute Genome Sequencing Center for Infectious Disease"/>
            <person name="Ma L.-J."/>
            <person name="Dead R."/>
            <person name="Young S."/>
            <person name="Zeng Q."/>
            <person name="Koehrsen M."/>
            <person name="Alvarado L."/>
            <person name="Berlin A."/>
            <person name="Chapman S.B."/>
            <person name="Chen Z."/>
            <person name="Freedman E."/>
            <person name="Gellesch M."/>
            <person name="Goldberg J."/>
            <person name="Griggs A."/>
            <person name="Gujja S."/>
            <person name="Heilman E.R."/>
            <person name="Heiman D."/>
            <person name="Hepburn T."/>
            <person name="Howarth C."/>
            <person name="Jen D."/>
            <person name="Larson L."/>
            <person name="Mehta T."/>
            <person name="Neiman D."/>
            <person name="Pearson M."/>
            <person name="Roberts A."/>
            <person name="Saif S."/>
            <person name="Shea T."/>
            <person name="Shenoy N."/>
            <person name="Sisk P."/>
            <person name="Stolte C."/>
            <person name="Sykes S."/>
            <person name="Walk T."/>
            <person name="White J."/>
            <person name="Yandava C."/>
            <person name="Haas B."/>
            <person name="Nusbaum C."/>
            <person name="Birren B."/>
        </authorList>
    </citation>
    <scope>NUCLEOTIDE SEQUENCE</scope>
    <source>
        <strain evidence="2">R3-111a-1</strain>
    </source>
</reference>
<sequence length="92" mass="11165">AKVLFLTKAELKRLYKRFGYPFVKRFWHMFNQANHWANCNALQIINWLLSAVNLTLILARLTWYFTMQKLTLLRANFKRKQSFLELLAIRFL</sequence>
<proteinExistence type="predicted"/>